<dbReference type="KEGG" id="ccal:108632629"/>
<protein>
    <submittedName>
        <fullName evidence="2">Protein takeout-like</fullName>
    </submittedName>
</protein>
<accession>A0AAJ7SDV3</accession>
<dbReference type="Proteomes" id="UP000694925">
    <property type="component" value="Unplaced"/>
</dbReference>
<dbReference type="SMART" id="SM00700">
    <property type="entry name" value="JHBP"/>
    <property type="match status" value="1"/>
</dbReference>
<dbReference type="Pfam" id="PF06585">
    <property type="entry name" value="JHBP"/>
    <property type="match status" value="1"/>
</dbReference>
<proteinExistence type="predicted"/>
<feature type="non-terminal residue" evidence="2">
    <location>
        <position position="1"/>
    </location>
</feature>
<evidence type="ECO:0000313" key="2">
    <source>
        <dbReference type="RefSeq" id="XP_026675635.1"/>
    </source>
</evidence>
<dbReference type="InterPro" id="IPR010562">
    <property type="entry name" value="Haemolymph_juvenile_hormone-bd"/>
</dbReference>
<dbReference type="Gene3D" id="3.15.10.30">
    <property type="entry name" value="Haemolymph juvenile hormone binding protein"/>
    <property type="match status" value="1"/>
</dbReference>
<organism evidence="1 2">
    <name type="scientific">Ceratina calcarata</name>
    <dbReference type="NCBI Taxonomy" id="156304"/>
    <lineage>
        <taxon>Eukaryota</taxon>
        <taxon>Metazoa</taxon>
        <taxon>Ecdysozoa</taxon>
        <taxon>Arthropoda</taxon>
        <taxon>Hexapoda</taxon>
        <taxon>Insecta</taxon>
        <taxon>Pterygota</taxon>
        <taxon>Neoptera</taxon>
        <taxon>Endopterygota</taxon>
        <taxon>Hymenoptera</taxon>
        <taxon>Apocrita</taxon>
        <taxon>Aculeata</taxon>
        <taxon>Apoidea</taxon>
        <taxon>Anthophila</taxon>
        <taxon>Apidae</taxon>
        <taxon>Ceratina</taxon>
        <taxon>Zadontomerus</taxon>
    </lineage>
</organism>
<reference evidence="2" key="1">
    <citation type="submission" date="2025-08" db="UniProtKB">
        <authorList>
            <consortium name="RefSeq"/>
        </authorList>
    </citation>
    <scope>IDENTIFICATION</scope>
    <source>
        <tissue evidence="2">Whole body</tissue>
    </source>
</reference>
<name>A0AAJ7SDV3_9HYME</name>
<dbReference type="GeneID" id="108632629"/>
<dbReference type="PANTHER" id="PTHR11008">
    <property type="entry name" value="PROTEIN TAKEOUT-LIKE PROTEIN"/>
    <property type="match status" value="1"/>
</dbReference>
<dbReference type="AlphaFoldDB" id="A0AAJ7SDV3"/>
<dbReference type="PANTHER" id="PTHR11008:SF39">
    <property type="entry name" value="CIRCADIAN CLOCK-CONTROLLED PROTEIN-LIKE PROTEIN"/>
    <property type="match status" value="1"/>
</dbReference>
<dbReference type="GO" id="GO:0005615">
    <property type="term" value="C:extracellular space"/>
    <property type="evidence" value="ECO:0007669"/>
    <property type="project" value="TreeGrafter"/>
</dbReference>
<evidence type="ECO:0000313" key="1">
    <source>
        <dbReference type="Proteomes" id="UP000694925"/>
    </source>
</evidence>
<keyword evidence="1" id="KW-1185">Reference proteome</keyword>
<dbReference type="InterPro" id="IPR038606">
    <property type="entry name" value="To_sf"/>
</dbReference>
<gene>
    <name evidence="2" type="primary">LOC108632629</name>
</gene>
<sequence>STLVVINNYHKTSVPYIRLDTEKNRLKLKLYIPRLEMTANYYLEGRIMLLPITGDGISHGNFTDIETVITLQFERYQDEVTGSVHQRVDDIYVDFEIGHAVVYLDNLFDGDETLSAAMNLFLNDNWSTVIAEIKPKLEETIARLVRDFTNTIFEVFPEDVLLPP</sequence>
<dbReference type="RefSeq" id="XP_026675635.1">
    <property type="nucleotide sequence ID" value="XM_026819834.1"/>
</dbReference>